<dbReference type="EMBL" id="ML210560">
    <property type="protein sequence ID" value="TFK17148.1"/>
    <property type="molecule type" value="Genomic_DNA"/>
</dbReference>
<evidence type="ECO:0000313" key="1">
    <source>
        <dbReference type="EMBL" id="TFK17148.1"/>
    </source>
</evidence>
<sequence>MLLYSYCLSADTAEGPIIEGPMIPSSSNQIVERAMNTSNSGRLFASNGVTYYSPNCQQEITVIPPPSQDDFVDRNPFQPSLTYPDFWPPRWWSAAYGWTSFIPLYPNYSNPPFDCLTNPNIHRAMMAPYTKEAWAKLKDFMTRMASHLCNCFEILAIKPYPPPPPTGMGFRRQYRTASDAYEAVTNSRGWFAVWQGLLSFCVAQAHREYDLRVEYCQYNRVSIISYPTWAEFLAEKGYEQHWLDGIMAFSICNWSGSMERAGIFVQIPPIDNFCAFISHSPSPPTQLCLVSPAPFTPSATFLSEPDAFRSPRFTGAERREYSALQGEIMRQFIEEHEQYISHMMETADKRQKQWWTDRRRNPPTRKCQVMLWVEDPNNLGTLIKQKADDRDDLWSYTDNQKWYDPINEIWHCCYNLAPEDQVEEYPFDPEAINPNNLVLIGISSEPSSTNRTHVIALNSPPPTLDSGKANIEATPNEFLPPTDYNKQKLGDDILKILKEHYSFIPPLPLPTSKADAPMAKEQKIWILCILGFHPLMSHSAPFFSTSLCTIVFSFLASLSSQDKSKTPPTDQWDLDDRDGRAVQSGRRFKCLTIVNSQPSNPPFYIFRREGSKQWRLAVRSAADALLVCRLGHVAMHDLVVELAKRGVRFQTLLLMTLSPPAPCDFCVPLQFLPIWQHGYVFTQKDYDVYEESRNTLLAKGRMRTALMRGGYLWKLALHSLSPWDVIDRPSGSPGLTVLAGPETLVDNNLNTTELARICSAYGIVNNKHTVIKSW</sequence>
<gene>
    <name evidence="1" type="ORF">FA15DRAFT_711089</name>
</gene>
<organism evidence="1 2">
    <name type="scientific">Coprinopsis marcescibilis</name>
    <name type="common">Agaric fungus</name>
    <name type="synonym">Psathyrella marcescibilis</name>
    <dbReference type="NCBI Taxonomy" id="230819"/>
    <lineage>
        <taxon>Eukaryota</taxon>
        <taxon>Fungi</taxon>
        <taxon>Dikarya</taxon>
        <taxon>Basidiomycota</taxon>
        <taxon>Agaricomycotina</taxon>
        <taxon>Agaricomycetes</taxon>
        <taxon>Agaricomycetidae</taxon>
        <taxon>Agaricales</taxon>
        <taxon>Agaricineae</taxon>
        <taxon>Psathyrellaceae</taxon>
        <taxon>Coprinopsis</taxon>
    </lineage>
</organism>
<accession>A0A5C3KB66</accession>
<reference evidence="1 2" key="1">
    <citation type="journal article" date="2019" name="Nat. Ecol. Evol.">
        <title>Megaphylogeny resolves global patterns of mushroom evolution.</title>
        <authorList>
            <person name="Varga T."/>
            <person name="Krizsan K."/>
            <person name="Foldi C."/>
            <person name="Dima B."/>
            <person name="Sanchez-Garcia M."/>
            <person name="Sanchez-Ramirez S."/>
            <person name="Szollosi G.J."/>
            <person name="Szarkandi J.G."/>
            <person name="Papp V."/>
            <person name="Albert L."/>
            <person name="Andreopoulos W."/>
            <person name="Angelini C."/>
            <person name="Antonin V."/>
            <person name="Barry K.W."/>
            <person name="Bougher N.L."/>
            <person name="Buchanan P."/>
            <person name="Buyck B."/>
            <person name="Bense V."/>
            <person name="Catcheside P."/>
            <person name="Chovatia M."/>
            <person name="Cooper J."/>
            <person name="Damon W."/>
            <person name="Desjardin D."/>
            <person name="Finy P."/>
            <person name="Geml J."/>
            <person name="Haridas S."/>
            <person name="Hughes K."/>
            <person name="Justo A."/>
            <person name="Karasinski D."/>
            <person name="Kautmanova I."/>
            <person name="Kiss B."/>
            <person name="Kocsube S."/>
            <person name="Kotiranta H."/>
            <person name="LaButti K.M."/>
            <person name="Lechner B.E."/>
            <person name="Liimatainen K."/>
            <person name="Lipzen A."/>
            <person name="Lukacs Z."/>
            <person name="Mihaltcheva S."/>
            <person name="Morgado L.N."/>
            <person name="Niskanen T."/>
            <person name="Noordeloos M.E."/>
            <person name="Ohm R.A."/>
            <person name="Ortiz-Santana B."/>
            <person name="Ovrebo C."/>
            <person name="Racz N."/>
            <person name="Riley R."/>
            <person name="Savchenko A."/>
            <person name="Shiryaev A."/>
            <person name="Soop K."/>
            <person name="Spirin V."/>
            <person name="Szebenyi C."/>
            <person name="Tomsovsky M."/>
            <person name="Tulloss R.E."/>
            <person name="Uehling J."/>
            <person name="Grigoriev I.V."/>
            <person name="Vagvolgyi C."/>
            <person name="Papp T."/>
            <person name="Martin F.M."/>
            <person name="Miettinen O."/>
            <person name="Hibbett D.S."/>
            <person name="Nagy L.G."/>
        </authorList>
    </citation>
    <scope>NUCLEOTIDE SEQUENCE [LARGE SCALE GENOMIC DNA]</scope>
    <source>
        <strain evidence="1 2">CBS 121175</strain>
    </source>
</reference>
<evidence type="ECO:0000313" key="2">
    <source>
        <dbReference type="Proteomes" id="UP000307440"/>
    </source>
</evidence>
<dbReference type="OrthoDB" id="3270336at2759"/>
<name>A0A5C3KB66_COPMA</name>
<dbReference type="AlphaFoldDB" id="A0A5C3KB66"/>
<dbReference type="Proteomes" id="UP000307440">
    <property type="component" value="Unassembled WGS sequence"/>
</dbReference>
<proteinExistence type="predicted"/>
<protein>
    <submittedName>
        <fullName evidence="1">Uncharacterized protein</fullName>
    </submittedName>
</protein>
<keyword evidence="2" id="KW-1185">Reference proteome</keyword>